<feature type="region of interest" description="Disordered" evidence="1">
    <location>
        <begin position="1"/>
        <end position="58"/>
    </location>
</feature>
<sequence>MSRSSGHPPDTPENIPLTPFREGGEESKRVSSAGSGEERESGSGPGAGMMILYEGCEA</sequence>
<name>A0A0W8F2U5_9ZZZZ</name>
<dbReference type="AlphaFoldDB" id="A0A0W8F2U5"/>
<dbReference type="EMBL" id="LNQE01001579">
    <property type="protein sequence ID" value="KUG15177.1"/>
    <property type="molecule type" value="Genomic_DNA"/>
</dbReference>
<accession>A0A0W8F2U5</accession>
<proteinExistence type="predicted"/>
<reference evidence="2" key="1">
    <citation type="journal article" date="2015" name="Proc. Natl. Acad. Sci. U.S.A.">
        <title>Networks of energetic and metabolic interactions define dynamics in microbial communities.</title>
        <authorList>
            <person name="Embree M."/>
            <person name="Liu J.K."/>
            <person name="Al-Bassam M.M."/>
            <person name="Zengler K."/>
        </authorList>
    </citation>
    <scope>NUCLEOTIDE SEQUENCE</scope>
</reference>
<comment type="caution">
    <text evidence="2">The sequence shown here is derived from an EMBL/GenBank/DDBJ whole genome shotgun (WGS) entry which is preliminary data.</text>
</comment>
<gene>
    <name evidence="2" type="ORF">ASZ90_015170</name>
</gene>
<organism evidence="2">
    <name type="scientific">hydrocarbon metagenome</name>
    <dbReference type="NCBI Taxonomy" id="938273"/>
    <lineage>
        <taxon>unclassified sequences</taxon>
        <taxon>metagenomes</taxon>
        <taxon>ecological metagenomes</taxon>
    </lineage>
</organism>
<evidence type="ECO:0000313" key="2">
    <source>
        <dbReference type="EMBL" id="KUG15177.1"/>
    </source>
</evidence>
<protein>
    <submittedName>
        <fullName evidence="2">Uncharacterized protein</fullName>
    </submittedName>
</protein>
<evidence type="ECO:0000256" key="1">
    <source>
        <dbReference type="SAM" id="MobiDB-lite"/>
    </source>
</evidence>